<keyword evidence="2" id="KW-1185">Reference proteome</keyword>
<dbReference type="EMBL" id="CP144747">
    <property type="protein sequence ID" value="WVZ64348.1"/>
    <property type="molecule type" value="Genomic_DNA"/>
</dbReference>
<reference evidence="1 2" key="1">
    <citation type="submission" date="2024-02" db="EMBL/GenBank/DDBJ databases">
        <title>High-quality chromosome-scale genome assembly of Pensacola bahiagrass (Paspalum notatum Flugge var. saurae).</title>
        <authorList>
            <person name="Vega J.M."/>
            <person name="Podio M."/>
            <person name="Orjuela J."/>
            <person name="Siena L.A."/>
            <person name="Pessino S.C."/>
            <person name="Combes M.C."/>
            <person name="Mariac C."/>
            <person name="Albertini E."/>
            <person name="Pupilli F."/>
            <person name="Ortiz J.P.A."/>
            <person name="Leblanc O."/>
        </authorList>
    </citation>
    <scope>NUCLEOTIDE SEQUENCE [LARGE SCALE GENOMIC DNA]</scope>
    <source>
        <strain evidence="1">R1</strain>
        <tissue evidence="1">Leaf</tissue>
    </source>
</reference>
<protein>
    <submittedName>
        <fullName evidence="1">Uncharacterized protein</fullName>
    </submittedName>
</protein>
<gene>
    <name evidence="1" type="ORF">U9M48_013881</name>
</gene>
<proteinExistence type="predicted"/>
<dbReference type="AlphaFoldDB" id="A0AAQ3WJZ1"/>
<dbReference type="Proteomes" id="UP001341281">
    <property type="component" value="Chromosome 03"/>
</dbReference>
<sequence length="156" mass="17184">MWHVLQKSFHALLEASLIRIPLTIHKPSKADLMPLIDKVSSKFLGCKTPLLSKAGRQVVVKSVLSATPIHLMIALDLPKWVIKVVDKGDEVSFGKAKSKPMVVTAWFPGQRCSGHTCVVVLVFMTWKDWVGLAHALALVHEGRRLETLGWASGSDP</sequence>
<accession>A0AAQ3WJZ1</accession>
<organism evidence="1 2">
    <name type="scientific">Paspalum notatum var. saurae</name>
    <dbReference type="NCBI Taxonomy" id="547442"/>
    <lineage>
        <taxon>Eukaryota</taxon>
        <taxon>Viridiplantae</taxon>
        <taxon>Streptophyta</taxon>
        <taxon>Embryophyta</taxon>
        <taxon>Tracheophyta</taxon>
        <taxon>Spermatophyta</taxon>
        <taxon>Magnoliopsida</taxon>
        <taxon>Liliopsida</taxon>
        <taxon>Poales</taxon>
        <taxon>Poaceae</taxon>
        <taxon>PACMAD clade</taxon>
        <taxon>Panicoideae</taxon>
        <taxon>Andropogonodae</taxon>
        <taxon>Paspaleae</taxon>
        <taxon>Paspalinae</taxon>
        <taxon>Paspalum</taxon>
    </lineage>
</organism>
<name>A0AAQ3WJZ1_PASNO</name>
<evidence type="ECO:0000313" key="1">
    <source>
        <dbReference type="EMBL" id="WVZ64348.1"/>
    </source>
</evidence>
<evidence type="ECO:0000313" key="2">
    <source>
        <dbReference type="Proteomes" id="UP001341281"/>
    </source>
</evidence>